<feature type="compositionally biased region" description="Acidic residues" evidence="6">
    <location>
        <begin position="1954"/>
        <end position="1968"/>
    </location>
</feature>
<evidence type="ECO:0000313" key="8">
    <source>
        <dbReference type="EMBL" id="KAK5617567.1"/>
    </source>
</evidence>
<feature type="compositionally biased region" description="Basic and acidic residues" evidence="6">
    <location>
        <begin position="1391"/>
        <end position="1417"/>
    </location>
</feature>
<feature type="compositionally biased region" description="Basic and acidic residues" evidence="6">
    <location>
        <begin position="914"/>
        <end position="931"/>
    </location>
</feature>
<feature type="compositionally biased region" description="Basic and acidic residues" evidence="6">
    <location>
        <begin position="1251"/>
        <end position="1262"/>
    </location>
</feature>
<keyword evidence="4" id="KW-0677">Repeat</keyword>
<dbReference type="GO" id="GO:0035556">
    <property type="term" value="P:intracellular signal transduction"/>
    <property type="evidence" value="ECO:0007669"/>
    <property type="project" value="InterPro"/>
</dbReference>
<feature type="compositionally biased region" description="Basic and acidic residues" evidence="6">
    <location>
        <begin position="1718"/>
        <end position="1735"/>
    </location>
</feature>
<feature type="compositionally biased region" description="Polar residues" evidence="6">
    <location>
        <begin position="1782"/>
        <end position="1792"/>
    </location>
</feature>
<evidence type="ECO:0000256" key="5">
    <source>
        <dbReference type="ARBA" id="ARBA00023273"/>
    </source>
</evidence>
<dbReference type="GO" id="GO:0035082">
    <property type="term" value="P:axoneme assembly"/>
    <property type="evidence" value="ECO:0007669"/>
    <property type="project" value="TreeGrafter"/>
</dbReference>
<feature type="region of interest" description="Disordered" evidence="6">
    <location>
        <begin position="914"/>
        <end position="1001"/>
    </location>
</feature>
<feature type="compositionally biased region" description="Polar residues" evidence="6">
    <location>
        <begin position="989"/>
        <end position="1001"/>
    </location>
</feature>
<dbReference type="InterPro" id="IPR036572">
    <property type="entry name" value="Doublecortin_dom_sf"/>
</dbReference>
<evidence type="ECO:0000256" key="6">
    <source>
        <dbReference type="SAM" id="MobiDB-lite"/>
    </source>
</evidence>
<feature type="compositionally biased region" description="Basic and acidic residues" evidence="6">
    <location>
        <begin position="663"/>
        <end position="678"/>
    </location>
</feature>
<feature type="region of interest" description="Disordered" evidence="6">
    <location>
        <begin position="771"/>
        <end position="827"/>
    </location>
</feature>
<feature type="compositionally biased region" description="Basic and acidic residues" evidence="6">
    <location>
        <begin position="468"/>
        <end position="487"/>
    </location>
</feature>
<feature type="compositionally biased region" description="Basic and acidic residues" evidence="6">
    <location>
        <begin position="1508"/>
        <end position="1519"/>
    </location>
</feature>
<evidence type="ECO:0000313" key="9">
    <source>
        <dbReference type="Proteomes" id="UP001311232"/>
    </source>
</evidence>
<feature type="compositionally biased region" description="Basic and acidic residues" evidence="6">
    <location>
        <begin position="448"/>
        <end position="458"/>
    </location>
</feature>
<feature type="compositionally biased region" description="Polar residues" evidence="6">
    <location>
        <begin position="966"/>
        <end position="980"/>
    </location>
</feature>
<keyword evidence="9" id="KW-1185">Reference proteome</keyword>
<dbReference type="Gene3D" id="3.10.20.230">
    <property type="entry name" value="Doublecortin domain"/>
    <property type="match status" value="1"/>
</dbReference>
<feature type="compositionally biased region" description="Acidic residues" evidence="6">
    <location>
        <begin position="1291"/>
        <end position="1300"/>
    </location>
</feature>
<dbReference type="Proteomes" id="UP001311232">
    <property type="component" value="Unassembled WGS sequence"/>
</dbReference>
<dbReference type="PANTHER" id="PTHR23005:SF3">
    <property type="entry name" value="RETINITIS PIGMENTOSA 1-LIKE 1 PROTEIN"/>
    <property type="match status" value="1"/>
</dbReference>
<feature type="domain" description="Doublecortin" evidence="7">
    <location>
        <begin position="79"/>
        <end position="158"/>
    </location>
</feature>
<feature type="compositionally biased region" description="Low complexity" evidence="6">
    <location>
        <begin position="603"/>
        <end position="626"/>
    </location>
</feature>
<protein>
    <recommendedName>
        <fullName evidence="7">Doublecortin domain-containing protein</fullName>
    </recommendedName>
</protein>
<feature type="compositionally biased region" description="Basic and acidic residues" evidence="6">
    <location>
        <begin position="1980"/>
        <end position="1989"/>
    </location>
</feature>
<reference evidence="8 9" key="1">
    <citation type="submission" date="2021-06" db="EMBL/GenBank/DDBJ databases">
        <authorList>
            <person name="Palmer J.M."/>
        </authorList>
    </citation>
    <scope>NUCLEOTIDE SEQUENCE [LARGE SCALE GENOMIC DNA]</scope>
    <source>
        <strain evidence="8 9">MEX-2019</strain>
        <tissue evidence="8">Muscle</tissue>
    </source>
</reference>
<dbReference type="Pfam" id="PF03607">
    <property type="entry name" value="DCX"/>
    <property type="match status" value="1"/>
</dbReference>
<keyword evidence="5" id="KW-0966">Cell projection</keyword>
<feature type="compositionally biased region" description="Acidic residues" evidence="6">
    <location>
        <begin position="1524"/>
        <end position="1540"/>
    </location>
</feature>
<feature type="compositionally biased region" description="Acidic residues" evidence="6">
    <location>
        <begin position="1881"/>
        <end position="1898"/>
    </location>
</feature>
<feature type="compositionally biased region" description="Polar residues" evidence="6">
    <location>
        <begin position="266"/>
        <end position="278"/>
    </location>
</feature>
<feature type="compositionally biased region" description="Basic and acidic residues" evidence="6">
    <location>
        <begin position="1899"/>
        <end position="1921"/>
    </location>
</feature>
<feature type="region of interest" description="Disordered" evidence="6">
    <location>
        <begin position="576"/>
        <end position="702"/>
    </location>
</feature>
<dbReference type="InterPro" id="IPR003533">
    <property type="entry name" value="Doublecortin_dom"/>
</dbReference>
<feature type="compositionally biased region" description="Acidic residues" evidence="6">
    <location>
        <begin position="2011"/>
        <end position="2022"/>
    </location>
</feature>
<feature type="compositionally biased region" description="Polar residues" evidence="6">
    <location>
        <begin position="1496"/>
        <end position="1507"/>
    </location>
</feature>
<feature type="compositionally biased region" description="Acidic residues" evidence="6">
    <location>
        <begin position="1189"/>
        <end position="1202"/>
    </location>
</feature>
<organism evidence="8 9">
    <name type="scientific">Crenichthys baileyi</name>
    <name type="common">White River springfish</name>
    <dbReference type="NCBI Taxonomy" id="28760"/>
    <lineage>
        <taxon>Eukaryota</taxon>
        <taxon>Metazoa</taxon>
        <taxon>Chordata</taxon>
        <taxon>Craniata</taxon>
        <taxon>Vertebrata</taxon>
        <taxon>Euteleostomi</taxon>
        <taxon>Actinopterygii</taxon>
        <taxon>Neopterygii</taxon>
        <taxon>Teleostei</taxon>
        <taxon>Neoteleostei</taxon>
        <taxon>Acanthomorphata</taxon>
        <taxon>Ovalentaria</taxon>
        <taxon>Atherinomorphae</taxon>
        <taxon>Cyprinodontiformes</taxon>
        <taxon>Goodeidae</taxon>
        <taxon>Crenichthys</taxon>
    </lineage>
</organism>
<feature type="compositionally biased region" description="Polar residues" evidence="6">
    <location>
        <begin position="312"/>
        <end position="326"/>
    </location>
</feature>
<dbReference type="GO" id="GO:0042461">
    <property type="term" value="P:photoreceptor cell development"/>
    <property type="evidence" value="ECO:0007669"/>
    <property type="project" value="TreeGrafter"/>
</dbReference>
<evidence type="ECO:0000256" key="4">
    <source>
        <dbReference type="ARBA" id="ARBA00022737"/>
    </source>
</evidence>
<feature type="compositionally biased region" description="Acidic residues" evidence="6">
    <location>
        <begin position="1319"/>
        <end position="1328"/>
    </location>
</feature>
<dbReference type="SUPFAM" id="SSF89837">
    <property type="entry name" value="Doublecortin (DC)"/>
    <property type="match status" value="1"/>
</dbReference>
<evidence type="ECO:0000256" key="1">
    <source>
        <dbReference type="ARBA" id="ARBA00004316"/>
    </source>
</evidence>
<feature type="compositionally biased region" description="Acidic residues" evidence="6">
    <location>
        <begin position="1607"/>
        <end position="1617"/>
    </location>
</feature>
<keyword evidence="3" id="KW-0963">Cytoplasm</keyword>
<feature type="compositionally biased region" description="Acidic residues" evidence="6">
    <location>
        <begin position="1158"/>
        <end position="1173"/>
    </location>
</feature>
<feature type="compositionally biased region" description="Acidic residues" evidence="6">
    <location>
        <begin position="1736"/>
        <end position="1750"/>
    </location>
</feature>
<evidence type="ECO:0000259" key="7">
    <source>
        <dbReference type="PROSITE" id="PS50309"/>
    </source>
</evidence>
<feature type="region of interest" description="Disordered" evidence="6">
    <location>
        <begin position="167"/>
        <end position="344"/>
    </location>
</feature>
<feature type="region of interest" description="Disordered" evidence="6">
    <location>
        <begin position="442"/>
        <end position="490"/>
    </location>
</feature>
<gene>
    <name evidence="8" type="ORF">CRENBAI_003818</name>
</gene>
<feature type="compositionally biased region" description="Basic and acidic residues" evidence="6">
    <location>
        <begin position="1574"/>
        <end position="1586"/>
    </location>
</feature>
<feature type="compositionally biased region" description="Basic and acidic residues" evidence="6">
    <location>
        <begin position="638"/>
        <end position="655"/>
    </location>
</feature>
<sequence>MSCRKHNFHCFSAVGGEGYHKSSLPFEHHTTWLPRIPQHGMAAYHELEHKCRLCSAGPSGHEETHSANECHLHDRRNNKKIVLVKNSDPSFKKTIMLHFRGLRSFGLFLEEVSELMQYHIRKLHTQEGCKVDSVQSLLQCPGVLICVGREPSHPLIMENFDKTSSYKLPKLSGKSRATERTEGKERLTAKTSIILPNLEDDNRATTHSVLSGKSVPDGRDSADIVNSCPPAGDSMREDDIEKQAPHVQHKSEEDPEKQAVDDSELRTQSSLSGLSTVSAELKALAQEASEEEDNQNTVEENEKDSEPRVISVISQMSNVSTTSRTSEAYGEGEDGSLANEVEKHNERDNIKEICETSCPGESESHVSKRIVNGPLKAANTVSDKSDMDAGDFELVPSILPNASPTEVVNEWLKTLPTESDLYDMEEPNENSDGVKDNVAAEEANGTEDAERNESEAENLKQVNGMDNLHNDDSQKSTESPNEDKTYTQRECGSEMFSSSIQVMKVLLNSKLDRCNSLPEISPVYGRKLSKSAKGLLDCFVKLRIMDYDPENANEKNERYQELISILQSLWLSDPPEKEHIQSTTEHHSVEGEYNHTSSSGVDVNSGSTGSGKSSDGVKSSNDVNVDGLQHQNSLTLIDKARNETDAQSKPEIEEVKQEEDDPATDKTIRTIDSPKELPETPSSSNKSSGESSVNDKKVSKRLSQDSDPVWVLTLLNKIEKQFMTHYISAMKELKNRWSLEDTDQLDKMIDELKSEVHKKIQISIDREVRKIRGRAGLPKPPNEAISRGSTKQTEERRRRMKIKQQQSMDSQTEKSNSTTGTSDSDQRGENIEEYCLCETCVEKKLTSRPPLSAEVKRTAPVVMDYDLKTILLMKTTTDWAAPCANDNDTTVETLEEKVIVGATKEIESNEVYKVRDKPPEFSADEKEKDNVSQDGQATIKETGKDFAIDNEGEISKAGNERPVSESGATSTVGEITSGVETASEEGTDNAITPSVESGSNANIELAEKDIDMLGRVSVDEDEEEITETMSSEHRYITAATKELPNHLNEINDTDANTEVQSKEESEQEGKDALVKEVSSTKLTASHGEARKDWLNLKGKLLPLVQIVLQGKKKKQSIMNAENNDTVMINEMVKDRTEEEESNAEIAVVQISTVLSENESSEEADCSEAEDNEPAVEVNKTQTTDVKSSEEEDEEAEMDEESFLEMTSNATLSDDEKAETSSTATSEHGSEKDMIVEQTPVATLTDQNSDMEETRDGTTRDNDSVEESGGTSDGDETEDEKETTINELSSIQEEEATEDELSVINEAELKKHRITVVGYEDAEETNEAESEVKTSERDVEEGSIADEKKTISPVNSDDSPDENEAAIAKSSEGPDEGAKDGMGVQNHPAVTGEHKTVLPPRTDQESGDEKDKEARQVDPQEEMEAADVLKSSSTKSEDENEESETAASEHKSEKDAAEEEGTGTDEEKLSAISANAPGDENRNLSIEDESSEEHNKGGTTENKISTDNGESKDEVAKDETAADGTDIEISEEAGTVDDGEETGTAGESDSAEDTNGITNDDETAEDNDDMSSELSNEHAENDTKAEQTGDEATVTATSVQELDKNEVVEEEEVVDCEEQPVKVKNRHDLVLTSEAEDDSEEDEINADTVENESGKDAVEEAMSRQGSDSGDKTNEEKEDKLKEEQSIDATDAEEEDTVKSKSDSAEDDAFSNDETSAADTEHEINKPYESKEKEPEETTDGEESGGSEETDPGFQIEGSSKALSENESEEEGNSSAIDDEKSANNLRPSTGETTGHEDTSTVKDDDELRDKDSEAKSEDEIAVETSQEYPDENEPLSQAEHVEQLVLAKELQSSGKVEESIEDFQEEKKSKNVETCNVDKLGEDETPLEESESIENESESESKCEDCSEAASKGHEDNKVTDGSEEENEPQFTEKEDEDSDTPHEGCSESLGDSADGEDEAEEDSEPEEDTKHKQTSFAADKLESSDATKRAAKKTLLIPLDTLRKERTESEDGAYADIEDSEPEIHGQEDVTSLESNSLKKV</sequence>
<dbReference type="EMBL" id="JAHHUM010000698">
    <property type="protein sequence ID" value="KAK5617567.1"/>
    <property type="molecule type" value="Genomic_DNA"/>
</dbReference>
<feature type="compositionally biased region" description="Basic and acidic residues" evidence="6">
    <location>
        <begin position="234"/>
        <end position="265"/>
    </location>
</feature>
<feature type="region of interest" description="Disordered" evidence="6">
    <location>
        <begin position="1154"/>
        <end position="2042"/>
    </location>
</feature>
<feature type="compositionally biased region" description="Acidic residues" evidence="6">
    <location>
        <begin position="288"/>
        <end position="303"/>
    </location>
</feature>
<dbReference type="PROSITE" id="PS50309">
    <property type="entry name" value="DC"/>
    <property type="match status" value="1"/>
</dbReference>
<proteinExistence type="predicted"/>
<feature type="compositionally biased region" description="Basic and acidic residues" evidence="6">
    <location>
        <begin position="1793"/>
        <end position="1818"/>
    </location>
</feature>
<comment type="caution">
    <text evidence="8">The sequence shown here is derived from an EMBL/GenBank/DDBJ whole genome shotgun (WGS) entry which is preliminary data.</text>
</comment>
<feature type="compositionally biased region" description="Basic and acidic residues" evidence="6">
    <location>
        <begin position="576"/>
        <end position="593"/>
    </location>
</feature>
<feature type="compositionally biased region" description="Acidic residues" evidence="6">
    <location>
        <begin position="1633"/>
        <end position="1644"/>
    </location>
</feature>
<name>A0AAV9S9N5_9TELE</name>
<dbReference type="PANTHER" id="PTHR23005">
    <property type="entry name" value="RETINITIS PIGMENTOSA 1 PROTEIN"/>
    <property type="match status" value="1"/>
</dbReference>
<feature type="compositionally biased region" description="Low complexity" evidence="6">
    <location>
        <begin position="682"/>
        <end position="692"/>
    </location>
</feature>
<feature type="compositionally biased region" description="Polar residues" evidence="6">
    <location>
        <begin position="803"/>
        <end position="823"/>
    </location>
</feature>
<evidence type="ECO:0000256" key="3">
    <source>
        <dbReference type="ARBA" id="ARBA00022490"/>
    </source>
</evidence>
<feature type="compositionally biased region" description="Acidic residues" evidence="6">
    <location>
        <begin position="1558"/>
        <end position="1570"/>
    </location>
</feature>
<feature type="compositionally biased region" description="Basic and acidic residues" evidence="6">
    <location>
        <begin position="176"/>
        <end position="188"/>
    </location>
</feature>
<feature type="compositionally biased region" description="Basic and acidic residues" evidence="6">
    <location>
        <begin position="1651"/>
        <end position="1661"/>
    </location>
</feature>
<feature type="compositionally biased region" description="Polar residues" evidence="6">
    <location>
        <begin position="2030"/>
        <end position="2042"/>
    </location>
</feature>
<feature type="compositionally biased region" description="Acidic residues" evidence="6">
    <location>
        <begin position="1922"/>
        <end position="1939"/>
    </location>
</feature>
<accession>A0AAV9S9N5</accession>
<comment type="subcellular location">
    <subcellularLocation>
        <location evidence="1">Cell projection</location>
    </subcellularLocation>
    <subcellularLocation>
        <location evidence="2">Cytoplasm</location>
    </subcellularLocation>
</comment>
<dbReference type="GO" id="GO:0060041">
    <property type="term" value="P:retina development in camera-type eye"/>
    <property type="evidence" value="ECO:0007669"/>
    <property type="project" value="TreeGrafter"/>
</dbReference>
<feature type="compositionally biased region" description="Basic and acidic residues" evidence="6">
    <location>
        <begin position="1668"/>
        <end position="1684"/>
    </location>
</feature>
<dbReference type="GO" id="GO:0005930">
    <property type="term" value="C:axoneme"/>
    <property type="evidence" value="ECO:0007669"/>
    <property type="project" value="TreeGrafter"/>
</dbReference>
<evidence type="ECO:0000256" key="2">
    <source>
        <dbReference type="ARBA" id="ARBA00004496"/>
    </source>
</evidence>